<dbReference type="InterPro" id="IPR007400">
    <property type="entry name" value="PrpF-like"/>
</dbReference>
<evidence type="ECO:0000256" key="1">
    <source>
        <dbReference type="ARBA" id="ARBA00007673"/>
    </source>
</evidence>
<feature type="non-terminal residue" evidence="3">
    <location>
        <position position="340"/>
    </location>
</feature>
<dbReference type="Pfam" id="PF04303">
    <property type="entry name" value="PrpF"/>
    <property type="match status" value="2"/>
</dbReference>
<sequence>MNKVKCAIMRGGTSKAAVFHYDDMPKDKTKWSDFLLDVMGSPDARQIDGLGGANSLTSKVAIIKKAESKEYDVEYTFAQVSLTDRVVEVTGEKVAVRILNTNTNKLIVAEVEVENGCAKTEGEAYIPGVPNPGSPIYLGFCNPEGSVTGKLLPTGNVIDFIETSIGKISISIVDAANPLVFINAGDIGLKGTELPEDFTDEKLKLIEEIRSIAAEMCGFASKEEATKKSPAVPKSTIVSASADYVDLSGNERKEEDMDLVVRMMSMQKPHKALAITGAVCITAAASIEGTLVNKLVQNSSDKITIGHPGGVTDTIAQSNGEKIESVKILRTARRIMDGHV</sequence>
<reference evidence="3" key="2">
    <citation type="journal article" date="2022" name="Nat. Biotechnol.">
        <title>Carbon-negative production of acetone and isopropanol by gas fermentation at industrial pilot scale.</title>
        <authorList>
            <person name="Liew F.E."/>
            <person name="Nogle R."/>
            <person name="Abdalla T."/>
            <person name="Rasor B.J."/>
            <person name="Canter C."/>
            <person name="Jensen R.O."/>
            <person name="Wang L."/>
            <person name="Strutz J."/>
            <person name="Chirania P."/>
            <person name="De Tissera S."/>
            <person name="Mueller A.P."/>
            <person name="Ruan Z."/>
            <person name="Gao A."/>
            <person name="Tran L."/>
            <person name="Engle N.L."/>
            <person name="Bromley J.C."/>
            <person name="Daniell J."/>
            <person name="Conrado R."/>
            <person name="Tschaplinski T.J."/>
            <person name="Giannone R.J."/>
            <person name="Hettich R.L."/>
            <person name="Karim A.S."/>
            <person name="Simpson S.D."/>
            <person name="Brown S.D."/>
            <person name="Leang C."/>
            <person name="Jewett M.C."/>
            <person name="Kopke M."/>
        </authorList>
    </citation>
    <scope>NUCLEOTIDE SEQUENCE</scope>
    <source>
        <strain evidence="3">DJ015</strain>
    </source>
</reference>
<dbReference type="Gene3D" id="3.10.310.10">
    <property type="entry name" value="Diaminopimelate Epimerase, Chain A, domain 1"/>
    <property type="match status" value="3"/>
</dbReference>
<evidence type="ECO:0000313" key="3">
    <source>
        <dbReference type="EMBL" id="MBC2478622.1"/>
    </source>
</evidence>
<gene>
    <name evidence="3" type="ORF">HGI39_28960</name>
</gene>
<dbReference type="SUPFAM" id="SSF54506">
    <property type="entry name" value="Diaminopimelate epimerase-like"/>
    <property type="match status" value="2"/>
</dbReference>
<accession>A0AAW3WIS0</accession>
<evidence type="ECO:0000256" key="2">
    <source>
        <dbReference type="ARBA" id="ARBA00023235"/>
    </source>
</evidence>
<dbReference type="EMBL" id="JABAGV010000601">
    <property type="protein sequence ID" value="MBC2478622.1"/>
    <property type="molecule type" value="Genomic_DNA"/>
</dbReference>
<comment type="similarity">
    <text evidence="1">Belongs to the PrpF family.</text>
</comment>
<organism evidence="3 4">
    <name type="scientific">Clostridium beijerinckii</name>
    <name type="common">Clostridium MP</name>
    <dbReference type="NCBI Taxonomy" id="1520"/>
    <lineage>
        <taxon>Bacteria</taxon>
        <taxon>Bacillati</taxon>
        <taxon>Bacillota</taxon>
        <taxon>Clostridia</taxon>
        <taxon>Eubacteriales</taxon>
        <taxon>Clostridiaceae</taxon>
        <taxon>Clostridium</taxon>
    </lineage>
</organism>
<dbReference type="PANTHER" id="PTHR43709">
    <property type="entry name" value="ACONITATE ISOMERASE-RELATED"/>
    <property type="match status" value="1"/>
</dbReference>
<dbReference type="GO" id="GO:0016853">
    <property type="term" value="F:isomerase activity"/>
    <property type="evidence" value="ECO:0007669"/>
    <property type="project" value="UniProtKB-KW"/>
</dbReference>
<dbReference type="Proteomes" id="UP001194098">
    <property type="component" value="Unassembled WGS sequence"/>
</dbReference>
<dbReference type="AlphaFoldDB" id="A0AAW3WIS0"/>
<dbReference type="RefSeq" id="WP_185687467.1">
    <property type="nucleotide sequence ID" value="NZ_JABAGV010000601.1"/>
</dbReference>
<comment type="caution">
    <text evidence="3">The sequence shown here is derived from an EMBL/GenBank/DDBJ whole genome shotgun (WGS) entry which is preliminary data.</text>
</comment>
<name>A0AAW3WIS0_CLOBE</name>
<dbReference type="PANTHER" id="PTHR43709:SF2">
    <property type="entry name" value="DUF453 DOMAIN PROTEIN (AFU_ORTHOLOGUE AFUA_6G00360)"/>
    <property type="match status" value="1"/>
</dbReference>
<reference evidence="3" key="1">
    <citation type="submission" date="2020-04" db="EMBL/GenBank/DDBJ databases">
        <authorList>
            <person name="Brown S."/>
        </authorList>
    </citation>
    <scope>NUCLEOTIDE SEQUENCE</scope>
    <source>
        <strain evidence="3">DJ015</strain>
    </source>
</reference>
<keyword evidence="2 3" id="KW-0413">Isomerase</keyword>
<evidence type="ECO:0000313" key="4">
    <source>
        <dbReference type="Proteomes" id="UP001194098"/>
    </source>
</evidence>
<protein>
    <submittedName>
        <fullName evidence="3">3-methylitaconate isomerase</fullName>
    </submittedName>
</protein>
<proteinExistence type="inferred from homology"/>